<feature type="compositionally biased region" description="Basic and acidic residues" evidence="1">
    <location>
        <begin position="45"/>
        <end position="60"/>
    </location>
</feature>
<accession>A0ABU7KBA4</accession>
<gene>
    <name evidence="2" type="ORF">Q8791_20050</name>
</gene>
<feature type="region of interest" description="Disordered" evidence="1">
    <location>
        <begin position="1"/>
        <end position="30"/>
    </location>
</feature>
<name>A0ABU7KBA4_9ACTN</name>
<feature type="compositionally biased region" description="Basic residues" evidence="1">
    <location>
        <begin position="68"/>
        <end position="77"/>
    </location>
</feature>
<evidence type="ECO:0000313" key="2">
    <source>
        <dbReference type="EMBL" id="MEE2039518.1"/>
    </source>
</evidence>
<comment type="caution">
    <text evidence="2">The sequence shown here is derived from an EMBL/GenBank/DDBJ whole genome shotgun (WGS) entry which is preliminary data.</text>
</comment>
<evidence type="ECO:0000313" key="3">
    <source>
        <dbReference type="Proteomes" id="UP001356095"/>
    </source>
</evidence>
<dbReference type="EMBL" id="JAUZMY010000020">
    <property type="protein sequence ID" value="MEE2039518.1"/>
    <property type="molecule type" value="Genomic_DNA"/>
</dbReference>
<evidence type="ECO:0000256" key="1">
    <source>
        <dbReference type="SAM" id="MobiDB-lite"/>
    </source>
</evidence>
<dbReference type="RefSeq" id="WP_330093290.1">
    <property type="nucleotide sequence ID" value="NZ_JAUZMY010000020.1"/>
</dbReference>
<sequence>MAETHREPESGAGAGDLDSPPTTVTYPRSGRQVLDADFPLREFTKHATAEVDPNARRNAERSNAWRAKERRKGNSPS</sequence>
<proteinExistence type="predicted"/>
<dbReference type="Proteomes" id="UP001356095">
    <property type="component" value="Unassembled WGS sequence"/>
</dbReference>
<keyword evidence="3" id="KW-1185">Reference proteome</keyword>
<feature type="region of interest" description="Disordered" evidence="1">
    <location>
        <begin position="45"/>
        <end position="77"/>
    </location>
</feature>
<reference evidence="2 3" key="1">
    <citation type="submission" date="2023-08" db="EMBL/GenBank/DDBJ databases">
        <authorList>
            <person name="Girao M."/>
            <person name="Carvalho M.F."/>
        </authorList>
    </citation>
    <scope>NUCLEOTIDE SEQUENCE [LARGE SCALE GENOMIC DNA]</scope>
    <source>
        <strain evidence="2 3">CT-R113</strain>
    </source>
</reference>
<protein>
    <submittedName>
        <fullName evidence="2">Uncharacterized protein</fullName>
    </submittedName>
</protein>
<organism evidence="2 3">
    <name type="scientific">Nocardiopsis codii</name>
    <dbReference type="NCBI Taxonomy" id="3065942"/>
    <lineage>
        <taxon>Bacteria</taxon>
        <taxon>Bacillati</taxon>
        <taxon>Actinomycetota</taxon>
        <taxon>Actinomycetes</taxon>
        <taxon>Streptosporangiales</taxon>
        <taxon>Nocardiopsidaceae</taxon>
        <taxon>Nocardiopsis</taxon>
    </lineage>
</organism>